<dbReference type="EMBL" id="KX774490">
    <property type="protein sequence ID" value="ASZ80215.1"/>
    <property type="molecule type" value="mRNA"/>
</dbReference>
<protein>
    <recommendedName>
        <fullName evidence="2">lysozyme</fullName>
        <ecNumber evidence="2">3.2.1.17</ecNumber>
    </recommendedName>
</protein>
<evidence type="ECO:0000256" key="3">
    <source>
        <dbReference type="ARBA" id="ARBA00022529"/>
    </source>
</evidence>
<evidence type="ECO:0000256" key="4">
    <source>
        <dbReference type="ARBA" id="ARBA00022638"/>
    </source>
</evidence>
<dbReference type="GO" id="GO:0042742">
    <property type="term" value="P:defense response to bacterium"/>
    <property type="evidence" value="ECO:0007669"/>
    <property type="project" value="UniProtKB-KW"/>
</dbReference>
<dbReference type="GO" id="GO:0031640">
    <property type="term" value="P:killing of cells of another organism"/>
    <property type="evidence" value="ECO:0007669"/>
    <property type="project" value="UniProtKB-KW"/>
</dbReference>
<evidence type="ECO:0000256" key="9">
    <source>
        <dbReference type="PIRSR" id="PIRSR608597-3"/>
    </source>
</evidence>
<keyword evidence="13" id="KW-1185">Reference proteome</keyword>
<evidence type="ECO:0000256" key="6">
    <source>
        <dbReference type="ARBA" id="ARBA00023022"/>
    </source>
</evidence>
<dbReference type="Pfam" id="PF05497">
    <property type="entry name" value="Destabilase"/>
    <property type="match status" value="1"/>
</dbReference>
<keyword evidence="6" id="KW-0044">Antibiotic</keyword>
<reference evidence="11" key="1">
    <citation type="submission" date="2016-08" db="EMBL/GenBank/DDBJ databases">
        <title>Two type of lysozymes from the whitefliy Bemisia tabaci: Molecular characterization and possible function diversification.</title>
        <authorList>
            <person name="Wang Z.Z."/>
            <person name="Shi M."/>
            <person name="Chen X.X."/>
        </authorList>
    </citation>
    <scope>NUCLEOTIDE SEQUENCE</scope>
    <source>
        <strain evidence="11">MEAM1</strain>
    </source>
</reference>
<keyword evidence="8" id="KW-0326">Glycosidase</keyword>
<dbReference type="FunFam" id="1.10.530.10:FF:000019">
    <property type="entry name" value="lysozyme"/>
    <property type="match status" value="1"/>
</dbReference>
<dbReference type="PROSITE" id="PS51909">
    <property type="entry name" value="LYSOZYME_I"/>
    <property type="match status" value="1"/>
</dbReference>
<dbReference type="SUPFAM" id="SSF53955">
    <property type="entry name" value="Lysozyme-like"/>
    <property type="match status" value="1"/>
</dbReference>
<feature type="disulfide bond" evidence="9">
    <location>
        <begin position="87"/>
        <end position="93"/>
    </location>
</feature>
<evidence type="ECO:0000313" key="12">
    <source>
        <dbReference type="EMBL" id="CAH0390633.1"/>
    </source>
</evidence>
<keyword evidence="4" id="KW-0081">Bacteriolytic enzyme</keyword>
<dbReference type="Proteomes" id="UP001152759">
    <property type="component" value="Chromosome 5"/>
</dbReference>
<evidence type="ECO:0000256" key="5">
    <source>
        <dbReference type="ARBA" id="ARBA00022801"/>
    </source>
</evidence>
<dbReference type="GO" id="GO:0003796">
    <property type="term" value="F:lysozyme activity"/>
    <property type="evidence" value="ECO:0007669"/>
    <property type="project" value="UniProtKB-EC"/>
</dbReference>
<feature type="signal peptide" evidence="10">
    <location>
        <begin position="1"/>
        <end position="22"/>
    </location>
</feature>
<keyword evidence="7 9" id="KW-1015">Disulfide bond</keyword>
<evidence type="ECO:0000256" key="1">
    <source>
        <dbReference type="ARBA" id="ARBA00000632"/>
    </source>
</evidence>
<feature type="disulfide bond" evidence="9">
    <location>
        <begin position="49"/>
        <end position="54"/>
    </location>
</feature>
<evidence type="ECO:0000256" key="2">
    <source>
        <dbReference type="ARBA" id="ARBA00012732"/>
    </source>
</evidence>
<keyword evidence="5" id="KW-0378">Hydrolase</keyword>
<feature type="disulfide bond" evidence="9">
    <location>
        <begin position="37"/>
        <end position="43"/>
    </location>
</feature>
<keyword evidence="10" id="KW-0732">Signal</keyword>
<feature type="disulfide bond" evidence="9">
    <location>
        <begin position="32"/>
        <end position="117"/>
    </location>
</feature>
<comment type="catalytic activity">
    <reaction evidence="1">
        <text>Hydrolysis of (1-&gt;4)-beta-linkages between N-acetylmuramic acid and N-acetyl-D-glucosamine residues in a peptidoglycan and between N-acetyl-D-glucosamine residues in chitodextrins.</text>
        <dbReference type="EC" id="3.2.1.17"/>
    </reaction>
</comment>
<name>A0A678PLM7_BEMTA</name>
<dbReference type="InterPro" id="IPR023346">
    <property type="entry name" value="Lysozyme-like_dom_sf"/>
</dbReference>
<dbReference type="Gene3D" id="1.10.530.10">
    <property type="match status" value="1"/>
</dbReference>
<evidence type="ECO:0000256" key="7">
    <source>
        <dbReference type="ARBA" id="ARBA00023157"/>
    </source>
</evidence>
<dbReference type="AlphaFoldDB" id="A0A678PLM7"/>
<sequence length="159" mass="17772">MLLQASFLVILVVSVAVREANGKFISNLSPVCMRCLCHASSNCNLSQGCSQGYCGPFFFNREYWEDAGRPTLSADDDPDRDQAFADCARDFRCAERAVENYMSKWGLDCNGDEVTDCDDYALIHFNGHNDCNQAIEGTNFGRRYATCRPRPVEVTSKDP</sequence>
<dbReference type="KEGG" id="btab:109040865"/>
<dbReference type="EMBL" id="OU963866">
    <property type="protein sequence ID" value="CAH0390633.1"/>
    <property type="molecule type" value="Genomic_DNA"/>
</dbReference>
<dbReference type="CDD" id="cd16890">
    <property type="entry name" value="lyz_i"/>
    <property type="match status" value="1"/>
</dbReference>
<feature type="chain" id="PRO_5040606636" description="lysozyme" evidence="10">
    <location>
        <begin position="23"/>
        <end position="159"/>
    </location>
</feature>
<dbReference type="PANTHER" id="PTHR11195">
    <property type="entry name" value="DESTABILASE-RELATED"/>
    <property type="match status" value="1"/>
</dbReference>
<evidence type="ECO:0000313" key="13">
    <source>
        <dbReference type="Proteomes" id="UP001152759"/>
    </source>
</evidence>
<gene>
    <name evidence="12" type="ORF">BEMITA_LOCUS9336</name>
</gene>
<organism evidence="11">
    <name type="scientific">Bemisia tabaci</name>
    <name type="common">Sweetpotato whitefly</name>
    <name type="synonym">Aleurodes tabaci</name>
    <dbReference type="NCBI Taxonomy" id="7038"/>
    <lineage>
        <taxon>Eukaryota</taxon>
        <taxon>Metazoa</taxon>
        <taxon>Ecdysozoa</taxon>
        <taxon>Arthropoda</taxon>
        <taxon>Hexapoda</taxon>
        <taxon>Insecta</taxon>
        <taxon>Pterygota</taxon>
        <taxon>Neoptera</taxon>
        <taxon>Paraneoptera</taxon>
        <taxon>Hemiptera</taxon>
        <taxon>Sternorrhyncha</taxon>
        <taxon>Aleyrodoidea</taxon>
        <taxon>Aleyrodidae</taxon>
        <taxon>Aleyrodinae</taxon>
        <taxon>Bemisia</taxon>
    </lineage>
</organism>
<dbReference type="InterPro" id="IPR008597">
    <property type="entry name" value="Invert_lysozyme"/>
</dbReference>
<evidence type="ECO:0000313" key="11">
    <source>
        <dbReference type="EMBL" id="ASZ80215.1"/>
    </source>
</evidence>
<reference evidence="12" key="2">
    <citation type="submission" date="2021-12" db="EMBL/GenBank/DDBJ databases">
        <authorList>
            <person name="King R."/>
        </authorList>
    </citation>
    <scope>NUCLEOTIDE SEQUENCE</scope>
</reference>
<dbReference type="OrthoDB" id="6331689at2759"/>
<keyword evidence="3" id="KW-0929">Antimicrobial</keyword>
<dbReference type="EC" id="3.2.1.17" evidence="2"/>
<dbReference type="PANTHER" id="PTHR11195:SF13">
    <property type="entry name" value="INVERTEBRATE-TYPE LYSOZYME 2-RELATED"/>
    <property type="match status" value="1"/>
</dbReference>
<accession>A0A678PLM7</accession>
<proteinExistence type="evidence at transcript level"/>
<evidence type="ECO:0000256" key="10">
    <source>
        <dbReference type="SAM" id="SignalP"/>
    </source>
</evidence>
<evidence type="ECO:0000256" key="8">
    <source>
        <dbReference type="ARBA" id="ARBA00023295"/>
    </source>
</evidence>